<dbReference type="Pfam" id="PF20108">
    <property type="entry name" value="DUF6498"/>
    <property type="match status" value="1"/>
</dbReference>
<reference evidence="2 3" key="1">
    <citation type="journal article" date="2016" name="Nat. Commun.">
        <title>Thousands of microbial genomes shed light on interconnected biogeochemical processes in an aquifer system.</title>
        <authorList>
            <person name="Anantharaman K."/>
            <person name="Brown C.T."/>
            <person name="Hug L.A."/>
            <person name="Sharon I."/>
            <person name="Castelle C.J."/>
            <person name="Probst A.J."/>
            <person name="Thomas B.C."/>
            <person name="Singh A."/>
            <person name="Wilkins M.J."/>
            <person name="Karaoz U."/>
            <person name="Brodie E.L."/>
            <person name="Williams K.H."/>
            <person name="Hubbard S.S."/>
            <person name="Banfield J.F."/>
        </authorList>
    </citation>
    <scope>NUCLEOTIDE SEQUENCE [LARGE SCALE GENOMIC DNA]</scope>
</reference>
<dbReference type="InterPro" id="IPR045466">
    <property type="entry name" value="DUF6498"/>
</dbReference>
<sequence length="209" mass="23996">MVENNKKISGLAIGVLIVSNSLPIFGVLFLEWNLFSILFLYWLENIVVGMYAMLRIWRAELPPKAPIKVTKITGETYIYKVSAYLSFFLVHYGMFTFVHGIFIYMMFMPFFESLDWVLIAFLGLFVSHGISHFKNFVGNQEYLSTSPDKEMLAPYKRVVVMHLTIIAGGFFVTEVGSPIYAIVILVILKIFIDLSSHLSEHKKYAKSRK</sequence>
<evidence type="ECO:0000313" key="2">
    <source>
        <dbReference type="EMBL" id="OGH58878.1"/>
    </source>
</evidence>
<dbReference type="EMBL" id="MFPS01000008">
    <property type="protein sequence ID" value="OGH58878.1"/>
    <property type="molecule type" value="Genomic_DNA"/>
</dbReference>
<evidence type="ECO:0000256" key="1">
    <source>
        <dbReference type="SAM" id="Phobius"/>
    </source>
</evidence>
<dbReference type="Proteomes" id="UP000177067">
    <property type="component" value="Unassembled WGS sequence"/>
</dbReference>
<dbReference type="AlphaFoldDB" id="A0A1F6LHH6"/>
<comment type="caution">
    <text evidence="2">The sequence shown here is derived from an EMBL/GenBank/DDBJ whole genome shotgun (WGS) entry which is preliminary data.</text>
</comment>
<proteinExistence type="predicted"/>
<feature type="transmembrane region" description="Helical" evidence="1">
    <location>
        <begin position="77"/>
        <end position="107"/>
    </location>
</feature>
<feature type="transmembrane region" description="Helical" evidence="1">
    <location>
        <begin position="36"/>
        <end position="57"/>
    </location>
</feature>
<keyword evidence="1" id="KW-0812">Transmembrane</keyword>
<feature type="transmembrane region" description="Helical" evidence="1">
    <location>
        <begin position="12"/>
        <end position="30"/>
    </location>
</feature>
<name>A0A1F6LHH6_9BACT</name>
<keyword evidence="1" id="KW-1133">Transmembrane helix</keyword>
<protein>
    <submittedName>
        <fullName evidence="2">Uncharacterized protein</fullName>
    </submittedName>
</protein>
<keyword evidence="1" id="KW-0472">Membrane</keyword>
<feature type="transmembrane region" description="Helical" evidence="1">
    <location>
        <begin position="154"/>
        <end position="173"/>
    </location>
</feature>
<evidence type="ECO:0000313" key="3">
    <source>
        <dbReference type="Proteomes" id="UP000177067"/>
    </source>
</evidence>
<organism evidence="2 3">
    <name type="scientific">Candidatus Magasanikbacteria bacterium RIFCSPHIGHO2_01_FULL_33_34</name>
    <dbReference type="NCBI Taxonomy" id="1798671"/>
    <lineage>
        <taxon>Bacteria</taxon>
        <taxon>Candidatus Magasanikiibacteriota</taxon>
    </lineage>
</organism>
<feature type="transmembrane region" description="Helical" evidence="1">
    <location>
        <begin position="179"/>
        <end position="199"/>
    </location>
</feature>
<gene>
    <name evidence="2" type="ORF">A2725_03975</name>
</gene>
<feature type="transmembrane region" description="Helical" evidence="1">
    <location>
        <begin position="113"/>
        <end position="133"/>
    </location>
</feature>
<accession>A0A1F6LHH6</accession>